<feature type="signal peptide" evidence="6">
    <location>
        <begin position="1"/>
        <end position="37"/>
    </location>
</feature>
<feature type="compositionally biased region" description="Basic and acidic residues" evidence="5">
    <location>
        <begin position="1094"/>
        <end position="1117"/>
    </location>
</feature>
<gene>
    <name evidence="7" type="ORF">MHK08_10355</name>
</gene>
<dbReference type="InterPro" id="IPR053180">
    <property type="entry name" value="Ca-binding_acidic-repeat"/>
</dbReference>
<sequence length="1144" mass="122585">MTKKEIKRTAVRRRGTTIAAAALSVALVAPFVHPVVAPQNTAVASAAPGQITDSAGNYLPVDNGRVYDDGVKDGVRFVGLVPEYVDAQAEGAAFVFKVPHWTQSNGYKEDSDIPASDPDANAQYIRFRDKELYSQIARIELVGTQSDPQGTFTKRDPNGSEWTLSFPDSTPNFPGAPGTNYASYIQVFLNDGKKLSDLNAPESGFAADYYWVRHDGRIVRNSVQNAVMISPDEAVEMTGAPTEQYTQIGKNVLPLGVSKNLNYDQKDNTLKSTTTAYLNQNWEQGSVNWSWLFKEQLDPKIAPYVNEVTIYNSDVDGNKSKNRKTFTVGFDKATGLASTDSNPEISWAEDGADITAARYREVRQNVNDIMWGTLGQSRSWTIEYKLDPEFIELTNQPEGEYLEALSWVEVDRVDKFVPGAVNIVNSTPDNGEPPQLLKGSVATDYVNLIDTDGDGLTDQYEREIGSDSTQADTDGDGVPDGQEVLTDKTNPTLPGSYLPAKPTSAQDKVNINDPSIDVRALRTEYTDPKTDRLIPVSNNGVAPMTVWVLPTEKLNEDENGKVTFDQADAVGRNSMGDRREYENGALNIPKLSGLTAGENYTLVAISPNGETTKGTNFTVTDAPLDASAKPTIEPVTTSDSSITLKAPAGSDVAVTLPSGTVVVAKEDPNNPGTFVADVPRSSLPLQEGDKIKAVATEPGKEPSEEVEATVGETAAVENYGIDYPALVTAENETATAQPTFSLNGESVDSLPEGTEFKADQTNAPEGTKVAFDENGVATITVPKQEANAEAYNFELPVTASVDGKEVTDTIVVQVPAGEIVPAPPVTVKKVDGQEVWSGDPIEPIQVETEENLEDPTYELVDAPEGLSIDPKTGEITGTPAFDKAAADLVTENGDAVYNVTVKVTDGESSGTQVFPVLVKDSERDSDGDGLTDKEEAEKGTDPNNADSDGDGLTDKEELDGSKNNGEPTDPNKADSDGDGVNDKDEIDAGTDPNDPNSKPEETPENPSDDAVKLDESGKQAVKPTEDEQTTGIKVDNKTDETTVKVQDEDGKTIPSRIDDDGNVVVTPGTDVDGPITVTVDDPSLDKPLTSDVDVEGHEKGQDDNGDGKPAGESEGKTTVEGADNPKTVKPTDEKQETGVKVTHW</sequence>
<evidence type="ECO:0000256" key="6">
    <source>
        <dbReference type="SAM" id="SignalP"/>
    </source>
</evidence>
<accession>A0ABS9PVX6</accession>
<dbReference type="EMBL" id="JAKRDF010000014">
    <property type="protein sequence ID" value="MCG7276868.1"/>
    <property type="molecule type" value="Genomic_DNA"/>
</dbReference>
<organism evidence="7 8">
    <name type="scientific">Corynebacterium singulare</name>
    <dbReference type="NCBI Taxonomy" id="161899"/>
    <lineage>
        <taxon>Bacteria</taxon>
        <taxon>Bacillati</taxon>
        <taxon>Actinomycetota</taxon>
        <taxon>Actinomycetes</taxon>
        <taxon>Mycobacteriales</taxon>
        <taxon>Corynebacteriaceae</taxon>
        <taxon>Corynebacterium</taxon>
    </lineage>
</organism>
<dbReference type="InterPro" id="IPR015919">
    <property type="entry name" value="Cadherin-like_sf"/>
</dbReference>
<evidence type="ECO:0000313" key="8">
    <source>
        <dbReference type="Proteomes" id="UP001521911"/>
    </source>
</evidence>
<evidence type="ECO:0000256" key="4">
    <source>
        <dbReference type="ARBA" id="ARBA00022837"/>
    </source>
</evidence>
<comment type="caution">
    <text evidence="7">The sequence shown here is derived from an EMBL/GenBank/DDBJ whole genome shotgun (WGS) entry which is preliminary data.</text>
</comment>
<feature type="compositionally biased region" description="Basic and acidic residues" evidence="5">
    <location>
        <begin position="1034"/>
        <end position="1059"/>
    </location>
</feature>
<dbReference type="PANTHER" id="PTHR37467">
    <property type="entry name" value="EXPORTED CALCIUM-BINDING GLYCOPROTEIN-RELATED"/>
    <property type="match status" value="1"/>
</dbReference>
<feature type="region of interest" description="Disordered" evidence="5">
    <location>
        <begin position="465"/>
        <end position="510"/>
    </location>
</feature>
<dbReference type="CDD" id="cd11304">
    <property type="entry name" value="Cadherin_repeat"/>
    <property type="match status" value="1"/>
</dbReference>
<reference evidence="7 8" key="1">
    <citation type="submission" date="2022-02" db="EMBL/GenBank/DDBJ databases">
        <title>Uncovering new skin microbiome diversity through culturing and metagenomics.</title>
        <authorList>
            <person name="Conlan S."/>
            <person name="Deming C."/>
            <person name="Nisc Comparative Sequencing Program N."/>
            <person name="Segre J.A."/>
        </authorList>
    </citation>
    <scope>NUCLEOTIDE SEQUENCE [LARGE SCALE GENOMIC DNA]</scope>
    <source>
        <strain evidence="7 8">ACRQV</strain>
    </source>
</reference>
<dbReference type="SUPFAM" id="SSF49313">
    <property type="entry name" value="Cadherin-like"/>
    <property type="match status" value="1"/>
</dbReference>
<dbReference type="PANTHER" id="PTHR37467:SF1">
    <property type="entry name" value="EXPORTED CALCIUM-BINDING GLYCOPROTEIN"/>
    <property type="match status" value="1"/>
</dbReference>
<feature type="non-terminal residue" evidence="7">
    <location>
        <position position="1144"/>
    </location>
</feature>
<keyword evidence="8" id="KW-1185">Reference proteome</keyword>
<evidence type="ECO:0000313" key="7">
    <source>
        <dbReference type="EMBL" id="MCG7276868.1"/>
    </source>
</evidence>
<comment type="subcellular location">
    <subcellularLocation>
        <location evidence="1">Secreted</location>
    </subcellularLocation>
</comment>
<evidence type="ECO:0000256" key="2">
    <source>
        <dbReference type="ARBA" id="ARBA00022525"/>
    </source>
</evidence>
<dbReference type="Gene3D" id="2.60.40.10">
    <property type="entry name" value="Immunoglobulins"/>
    <property type="match status" value="1"/>
</dbReference>
<feature type="compositionally biased region" description="Basic and acidic residues" evidence="5">
    <location>
        <begin position="919"/>
        <end position="940"/>
    </location>
</feature>
<proteinExistence type="predicted"/>
<feature type="region of interest" description="Disordered" evidence="5">
    <location>
        <begin position="912"/>
        <end position="1144"/>
    </location>
</feature>
<dbReference type="Pfam" id="PF05345">
    <property type="entry name" value="He_PIG"/>
    <property type="match status" value="1"/>
</dbReference>
<evidence type="ECO:0000256" key="5">
    <source>
        <dbReference type="SAM" id="MobiDB-lite"/>
    </source>
</evidence>
<protein>
    <submittedName>
        <fullName evidence="7">Ig domain-containing protein</fullName>
    </submittedName>
</protein>
<evidence type="ECO:0000256" key="1">
    <source>
        <dbReference type="ARBA" id="ARBA00004613"/>
    </source>
</evidence>
<feature type="compositionally biased region" description="Basic and acidic residues" evidence="5">
    <location>
        <begin position="969"/>
        <end position="983"/>
    </location>
</feature>
<dbReference type="Proteomes" id="UP001521911">
    <property type="component" value="Unassembled WGS sequence"/>
</dbReference>
<keyword evidence="3 6" id="KW-0732">Signal</keyword>
<dbReference type="Pfam" id="PF18884">
    <property type="entry name" value="TSP3_bac"/>
    <property type="match status" value="5"/>
</dbReference>
<name>A0ABS9PVX6_9CORY</name>
<feature type="chain" id="PRO_5046662225" evidence="6">
    <location>
        <begin position="38"/>
        <end position="1144"/>
    </location>
</feature>
<keyword evidence="2" id="KW-0964">Secreted</keyword>
<evidence type="ECO:0000256" key="3">
    <source>
        <dbReference type="ARBA" id="ARBA00022729"/>
    </source>
</evidence>
<dbReference type="InterPro" id="IPR013783">
    <property type="entry name" value="Ig-like_fold"/>
</dbReference>
<dbReference type="InterPro" id="IPR059100">
    <property type="entry name" value="TSP3_bac"/>
</dbReference>
<dbReference type="RefSeq" id="WP_239181012.1">
    <property type="nucleotide sequence ID" value="NZ_JAKRDF010000014.1"/>
</dbReference>
<keyword evidence="4" id="KW-0106">Calcium</keyword>